<keyword evidence="3" id="KW-0804">Transcription</keyword>
<dbReference type="SUPFAM" id="SSF46894">
    <property type="entry name" value="C-terminal effector domain of the bipartite response regulators"/>
    <property type="match status" value="1"/>
</dbReference>
<evidence type="ECO:0000313" key="5">
    <source>
        <dbReference type="EMBL" id="GIE13266.1"/>
    </source>
</evidence>
<keyword evidence="1" id="KW-0805">Transcription regulation</keyword>
<name>A0A919J9V7_9ACTN</name>
<dbReference type="Proteomes" id="UP000598174">
    <property type="component" value="Unassembled WGS sequence"/>
</dbReference>
<dbReference type="EMBL" id="BOMM01000047">
    <property type="protein sequence ID" value="GIE13266.1"/>
    <property type="molecule type" value="Genomic_DNA"/>
</dbReference>
<dbReference type="AlphaFoldDB" id="A0A919J9V7"/>
<evidence type="ECO:0000256" key="1">
    <source>
        <dbReference type="ARBA" id="ARBA00023015"/>
    </source>
</evidence>
<protein>
    <recommendedName>
        <fullName evidence="4">HTH luxR-type domain-containing protein</fullName>
    </recommendedName>
</protein>
<evidence type="ECO:0000256" key="3">
    <source>
        <dbReference type="ARBA" id="ARBA00023163"/>
    </source>
</evidence>
<sequence length="203" mass="21543">MDGCGVITCDVIDSSPIFLSGLTRVLQEAGIEVLSAETSLGDQPCRSAQVLLIDAIVVRPPGSAARLNRETAGRGVLIMYSEAPDPSLSELCGVYGLVSKSEPGPVLIEAVREVACRRPWPPVHTIGTAPAAAVRTLPGQPLSEREEQVLSQISHGLTHNQIATRLGISPHTVDTYVRRIRAKLDAGNKAELTRAALLLRLAG</sequence>
<dbReference type="InterPro" id="IPR036388">
    <property type="entry name" value="WH-like_DNA-bd_sf"/>
</dbReference>
<dbReference type="SMART" id="SM00421">
    <property type="entry name" value="HTH_LUXR"/>
    <property type="match status" value="1"/>
</dbReference>
<evidence type="ECO:0000256" key="2">
    <source>
        <dbReference type="ARBA" id="ARBA00023125"/>
    </source>
</evidence>
<dbReference type="PANTHER" id="PTHR44688">
    <property type="entry name" value="DNA-BINDING TRANSCRIPTIONAL ACTIVATOR DEVR_DOSR"/>
    <property type="match status" value="1"/>
</dbReference>
<dbReference type="PRINTS" id="PR00038">
    <property type="entry name" value="HTHLUXR"/>
</dbReference>
<gene>
    <name evidence="5" type="ORF">Afe05nite_51060</name>
</gene>
<comment type="caution">
    <text evidence="5">The sequence shown here is derived from an EMBL/GenBank/DDBJ whole genome shotgun (WGS) entry which is preliminary data.</text>
</comment>
<organism evidence="5 6">
    <name type="scientific">Paractinoplanes ferrugineus</name>
    <dbReference type="NCBI Taxonomy" id="113564"/>
    <lineage>
        <taxon>Bacteria</taxon>
        <taxon>Bacillati</taxon>
        <taxon>Actinomycetota</taxon>
        <taxon>Actinomycetes</taxon>
        <taxon>Micromonosporales</taxon>
        <taxon>Micromonosporaceae</taxon>
        <taxon>Paractinoplanes</taxon>
    </lineage>
</organism>
<feature type="domain" description="HTH luxR-type" evidence="4">
    <location>
        <begin position="135"/>
        <end position="200"/>
    </location>
</feature>
<keyword evidence="6" id="KW-1185">Reference proteome</keyword>
<dbReference type="Pfam" id="PF00196">
    <property type="entry name" value="GerE"/>
    <property type="match status" value="1"/>
</dbReference>
<dbReference type="GO" id="GO:0003677">
    <property type="term" value="F:DNA binding"/>
    <property type="evidence" value="ECO:0007669"/>
    <property type="project" value="UniProtKB-KW"/>
</dbReference>
<dbReference type="InterPro" id="IPR000792">
    <property type="entry name" value="Tscrpt_reg_LuxR_C"/>
</dbReference>
<accession>A0A919J9V7</accession>
<evidence type="ECO:0000313" key="6">
    <source>
        <dbReference type="Proteomes" id="UP000598174"/>
    </source>
</evidence>
<dbReference type="CDD" id="cd06170">
    <property type="entry name" value="LuxR_C_like"/>
    <property type="match status" value="1"/>
</dbReference>
<dbReference type="GO" id="GO:0006355">
    <property type="term" value="P:regulation of DNA-templated transcription"/>
    <property type="evidence" value="ECO:0007669"/>
    <property type="project" value="InterPro"/>
</dbReference>
<dbReference type="InterPro" id="IPR016032">
    <property type="entry name" value="Sig_transdc_resp-reg_C-effctor"/>
</dbReference>
<proteinExistence type="predicted"/>
<reference evidence="5" key="1">
    <citation type="submission" date="2021-01" db="EMBL/GenBank/DDBJ databases">
        <title>Whole genome shotgun sequence of Actinoplanes ferrugineus NBRC 15555.</title>
        <authorList>
            <person name="Komaki H."/>
            <person name="Tamura T."/>
        </authorList>
    </citation>
    <scope>NUCLEOTIDE SEQUENCE</scope>
    <source>
        <strain evidence="5">NBRC 15555</strain>
    </source>
</reference>
<dbReference type="PANTHER" id="PTHR44688:SF16">
    <property type="entry name" value="DNA-BINDING TRANSCRIPTIONAL ACTIVATOR DEVR_DOSR"/>
    <property type="match status" value="1"/>
</dbReference>
<evidence type="ECO:0000259" key="4">
    <source>
        <dbReference type="PROSITE" id="PS50043"/>
    </source>
</evidence>
<dbReference type="PROSITE" id="PS50043">
    <property type="entry name" value="HTH_LUXR_2"/>
    <property type="match status" value="1"/>
</dbReference>
<keyword evidence="2" id="KW-0238">DNA-binding</keyword>
<dbReference type="Gene3D" id="1.10.10.10">
    <property type="entry name" value="Winged helix-like DNA-binding domain superfamily/Winged helix DNA-binding domain"/>
    <property type="match status" value="1"/>
</dbReference>